<dbReference type="EMBL" id="BROH01000003">
    <property type="protein sequence ID" value="GKY87578.1"/>
    <property type="molecule type" value="Genomic_DNA"/>
</dbReference>
<dbReference type="PANTHER" id="PTHR37323">
    <property type="entry name" value="GCN5-RELATED N-ACETYLTRANSFERASE"/>
    <property type="match status" value="1"/>
</dbReference>
<keyword evidence="12" id="KW-1185">Reference proteome</keyword>
<dbReference type="Pfam" id="PF13444">
    <property type="entry name" value="Acetyltransf_5"/>
    <property type="match status" value="1"/>
</dbReference>
<sequence>METARYRARLAATEADLARSLALRARAFRGDSAAEDADSYDARCRHMLVEDKASGALVCTYRLLSVASGREIGESYSAQFYELGALAGFDGRMVEVGRFCIAPGVKDADVLRVAWGALARIVDAERVGMLFGCSSFHGTEPGAYADAFALLRARHMAPVRWRPRVKAPDVFRFAARLRHRPDARRALKAMPPLLRTYLMMGGWVSDHAVVDRDLGTLHVFTGLEVGRVPEARARALRGLVSA</sequence>
<evidence type="ECO:0000256" key="2">
    <source>
        <dbReference type="ARBA" id="ARBA00022516"/>
    </source>
</evidence>
<organism evidence="11 12">
    <name type="scientific">Sinisalibacter aestuarii</name>
    <dbReference type="NCBI Taxonomy" id="2949426"/>
    <lineage>
        <taxon>Bacteria</taxon>
        <taxon>Pseudomonadati</taxon>
        <taxon>Pseudomonadota</taxon>
        <taxon>Alphaproteobacteria</taxon>
        <taxon>Rhodobacterales</taxon>
        <taxon>Roseobacteraceae</taxon>
        <taxon>Sinisalibacter</taxon>
    </lineage>
</organism>
<comment type="similarity">
    <text evidence="6">Belongs to the acetyltransferase family. OlsB subfamily.</text>
</comment>
<comment type="caution">
    <text evidence="11">The sequence shown here is derived from an EMBL/GenBank/DDBJ whole genome shotgun (WGS) entry which is preliminary data.</text>
</comment>
<keyword evidence="5 11" id="KW-0012">Acyltransferase</keyword>
<evidence type="ECO:0000256" key="4">
    <source>
        <dbReference type="ARBA" id="ARBA00023098"/>
    </source>
</evidence>
<evidence type="ECO:0000256" key="5">
    <source>
        <dbReference type="ARBA" id="ARBA00023315"/>
    </source>
</evidence>
<keyword evidence="4" id="KW-0443">Lipid metabolism</keyword>
<keyword evidence="3" id="KW-0808">Transferase</keyword>
<proteinExistence type="inferred from homology"/>
<dbReference type="InterPro" id="IPR016181">
    <property type="entry name" value="Acyl_CoA_acyltransferase"/>
</dbReference>
<reference evidence="11" key="1">
    <citation type="journal article" date="2023" name="Int. J. Syst. Evol. Microbiol.">
        <title>Sinisalibacter aestuarii sp. nov., isolated from estuarine sediment of the Arakawa River.</title>
        <authorList>
            <person name="Arafat S.T."/>
            <person name="Hirano S."/>
            <person name="Sato A."/>
            <person name="Takeuchi K."/>
            <person name="Yasuda T."/>
            <person name="Terahara T."/>
            <person name="Hamada M."/>
            <person name="Kobayashi T."/>
        </authorList>
    </citation>
    <scope>NUCLEOTIDE SEQUENCE</scope>
    <source>
        <strain evidence="11">B-399</strain>
    </source>
</reference>
<comment type="catalytic activity">
    <reaction evidence="10">
        <text>a (3R)-hydroxyacyl-[ACP] + L-ornithine = a lyso-ornithine lipid + holo-[ACP] + H(+)</text>
        <dbReference type="Rhea" id="RHEA:20633"/>
        <dbReference type="Rhea" id="RHEA-COMP:9685"/>
        <dbReference type="Rhea" id="RHEA-COMP:9945"/>
        <dbReference type="ChEBI" id="CHEBI:15378"/>
        <dbReference type="ChEBI" id="CHEBI:46911"/>
        <dbReference type="ChEBI" id="CHEBI:64479"/>
        <dbReference type="ChEBI" id="CHEBI:78827"/>
        <dbReference type="ChEBI" id="CHEBI:138482"/>
        <dbReference type="EC" id="2.3.2.30"/>
    </reaction>
    <physiologicalReaction direction="left-to-right" evidence="10">
        <dbReference type="Rhea" id="RHEA:20634"/>
    </physiologicalReaction>
</comment>
<dbReference type="Gene3D" id="3.40.630.30">
    <property type="match status" value="1"/>
</dbReference>
<evidence type="ECO:0000256" key="9">
    <source>
        <dbReference type="ARBA" id="ARBA00045724"/>
    </source>
</evidence>
<evidence type="ECO:0000313" key="11">
    <source>
        <dbReference type="EMBL" id="GKY87578.1"/>
    </source>
</evidence>
<evidence type="ECO:0000256" key="1">
    <source>
        <dbReference type="ARBA" id="ARBA00005189"/>
    </source>
</evidence>
<dbReference type="SUPFAM" id="SSF55729">
    <property type="entry name" value="Acyl-CoA N-acyltransferases (Nat)"/>
    <property type="match status" value="1"/>
</dbReference>
<evidence type="ECO:0000313" key="12">
    <source>
        <dbReference type="Proteomes" id="UP001144205"/>
    </source>
</evidence>
<evidence type="ECO:0000256" key="6">
    <source>
        <dbReference type="ARBA" id="ARBA00038095"/>
    </source>
</evidence>
<evidence type="ECO:0000256" key="8">
    <source>
        <dbReference type="ARBA" id="ARBA00039866"/>
    </source>
</evidence>
<dbReference type="InterPro" id="IPR052351">
    <property type="entry name" value="Ornithine_N-alpha-AT"/>
</dbReference>
<protein>
    <recommendedName>
        <fullName evidence="8">L-ornithine N(alpha)-acyltransferase</fullName>
        <ecNumber evidence="7">2.3.2.30</ecNumber>
    </recommendedName>
</protein>
<comment type="pathway">
    <text evidence="1">Lipid metabolism.</text>
</comment>
<evidence type="ECO:0000256" key="3">
    <source>
        <dbReference type="ARBA" id="ARBA00022679"/>
    </source>
</evidence>
<dbReference type="PANTHER" id="PTHR37323:SF1">
    <property type="entry name" value="L-ORNITHINE N(ALPHA)-ACYLTRANSFERASE"/>
    <property type="match status" value="1"/>
</dbReference>
<dbReference type="Proteomes" id="UP001144205">
    <property type="component" value="Unassembled WGS sequence"/>
</dbReference>
<comment type="function">
    <text evidence="9">Catalyzes the first step in the biosynthesis of ornithine lipids, which are phosphorus-free membrane lipids. Catalyzes the 3-hydroxyacyl-acyl carrier protein-dependent acylation of ornithine to form lyso-ornithine lipid (LOL).</text>
</comment>
<accession>A0ABQ5LRJ5</accession>
<gene>
    <name evidence="11" type="ORF">STA1M1_14470</name>
</gene>
<dbReference type="EC" id="2.3.2.30" evidence="7"/>
<evidence type="ECO:0000256" key="10">
    <source>
        <dbReference type="ARBA" id="ARBA00047785"/>
    </source>
</evidence>
<name>A0ABQ5LRJ5_9RHOB</name>
<keyword evidence="2" id="KW-0444">Lipid biosynthesis</keyword>
<dbReference type="GO" id="GO:0016746">
    <property type="term" value="F:acyltransferase activity"/>
    <property type="evidence" value="ECO:0007669"/>
    <property type="project" value="UniProtKB-KW"/>
</dbReference>
<evidence type="ECO:0000256" key="7">
    <source>
        <dbReference type="ARBA" id="ARBA00039058"/>
    </source>
</evidence>